<dbReference type="EMBL" id="KZ503471">
    <property type="protein sequence ID" value="PKU63639.1"/>
    <property type="molecule type" value="Genomic_DNA"/>
</dbReference>
<keyword evidence="7" id="KW-1185">Reference proteome</keyword>
<dbReference type="Gene3D" id="1.20.1080.10">
    <property type="entry name" value="Glycerol uptake facilitator protein"/>
    <property type="match status" value="1"/>
</dbReference>
<dbReference type="InterPro" id="IPR023271">
    <property type="entry name" value="Aquaporin-like"/>
</dbReference>
<comment type="subcellular location">
    <subcellularLocation>
        <location evidence="1">Membrane</location>
        <topology evidence="1">Multi-pass membrane protein</topology>
    </subcellularLocation>
</comment>
<dbReference type="GO" id="GO:0016020">
    <property type="term" value="C:membrane"/>
    <property type="evidence" value="ECO:0007669"/>
    <property type="project" value="UniProtKB-SubCell"/>
</dbReference>
<dbReference type="Proteomes" id="UP000233837">
    <property type="component" value="Unassembled WGS sequence"/>
</dbReference>
<evidence type="ECO:0000256" key="4">
    <source>
        <dbReference type="ARBA" id="ARBA00023136"/>
    </source>
</evidence>
<keyword evidence="2 5" id="KW-0812">Transmembrane</keyword>
<evidence type="ECO:0000256" key="3">
    <source>
        <dbReference type="ARBA" id="ARBA00022989"/>
    </source>
</evidence>
<feature type="transmembrane region" description="Helical" evidence="5">
    <location>
        <begin position="26"/>
        <end position="49"/>
    </location>
</feature>
<dbReference type="STRING" id="906689.A0A2I0VJP6"/>
<keyword evidence="4 5" id="KW-0472">Membrane</keyword>
<evidence type="ECO:0000256" key="5">
    <source>
        <dbReference type="SAM" id="Phobius"/>
    </source>
</evidence>
<keyword evidence="3 5" id="KW-1133">Transmembrane helix</keyword>
<evidence type="ECO:0000256" key="1">
    <source>
        <dbReference type="ARBA" id="ARBA00004141"/>
    </source>
</evidence>
<protein>
    <submittedName>
        <fullName evidence="6">Putative aquaporin TIP4-3</fullName>
    </submittedName>
</protein>
<dbReference type="AlphaFoldDB" id="A0A2I0VJP6"/>
<evidence type="ECO:0000256" key="2">
    <source>
        <dbReference type="ARBA" id="ARBA00022692"/>
    </source>
</evidence>
<evidence type="ECO:0000313" key="7">
    <source>
        <dbReference type="Proteomes" id="UP000233837"/>
    </source>
</evidence>
<proteinExistence type="predicted"/>
<reference evidence="6 7" key="2">
    <citation type="journal article" date="2017" name="Nature">
        <title>The Apostasia genome and the evolution of orchids.</title>
        <authorList>
            <person name="Zhang G.Q."/>
            <person name="Liu K.W."/>
            <person name="Li Z."/>
            <person name="Lohaus R."/>
            <person name="Hsiao Y.Y."/>
            <person name="Niu S.C."/>
            <person name="Wang J.Y."/>
            <person name="Lin Y.C."/>
            <person name="Xu Q."/>
            <person name="Chen L.J."/>
            <person name="Yoshida K."/>
            <person name="Fujiwara S."/>
            <person name="Wang Z.W."/>
            <person name="Zhang Y.Q."/>
            <person name="Mitsuda N."/>
            <person name="Wang M."/>
            <person name="Liu G.H."/>
            <person name="Pecoraro L."/>
            <person name="Huang H.X."/>
            <person name="Xiao X.J."/>
            <person name="Lin M."/>
            <person name="Wu X.Y."/>
            <person name="Wu W.L."/>
            <person name="Chen Y.Y."/>
            <person name="Chang S.B."/>
            <person name="Sakamoto S."/>
            <person name="Ohme-Takagi M."/>
            <person name="Yagi M."/>
            <person name="Zeng S.J."/>
            <person name="Shen C.Y."/>
            <person name="Yeh C.M."/>
            <person name="Luo Y.B."/>
            <person name="Tsai W.C."/>
            <person name="Van de Peer Y."/>
            <person name="Liu Z.J."/>
        </authorList>
    </citation>
    <scope>NUCLEOTIDE SEQUENCE [LARGE SCALE GENOMIC DNA]</scope>
    <source>
        <tissue evidence="6">The whole plant</tissue>
    </source>
</reference>
<sequence length="196" mass="20775">MAPRIAVGHHHEVRQPDCIRAVTAEIILTFLFVFAGVGSSMAAGTYFLLTSLRVQQTVEINSLFNFPKESDGRRWDNNGADGGGAGARAGGGGDDIGRAAHLWRSSEPGGDAWPSRRRSHHAIPVTSLHLSSVDRICAGLLLTQILNWRLASSGSDCGNGVRQIQRAAAVAFGNGSRQLATTFKAVAAIREAIGSM</sequence>
<gene>
    <name evidence="6" type="primary">TIP4-3</name>
    <name evidence="6" type="ORF">MA16_Dca025175</name>
</gene>
<evidence type="ECO:0000313" key="6">
    <source>
        <dbReference type="EMBL" id="PKU63639.1"/>
    </source>
</evidence>
<organism evidence="6 7">
    <name type="scientific">Dendrobium catenatum</name>
    <dbReference type="NCBI Taxonomy" id="906689"/>
    <lineage>
        <taxon>Eukaryota</taxon>
        <taxon>Viridiplantae</taxon>
        <taxon>Streptophyta</taxon>
        <taxon>Embryophyta</taxon>
        <taxon>Tracheophyta</taxon>
        <taxon>Spermatophyta</taxon>
        <taxon>Magnoliopsida</taxon>
        <taxon>Liliopsida</taxon>
        <taxon>Asparagales</taxon>
        <taxon>Orchidaceae</taxon>
        <taxon>Epidendroideae</taxon>
        <taxon>Malaxideae</taxon>
        <taxon>Dendrobiinae</taxon>
        <taxon>Dendrobium</taxon>
    </lineage>
</organism>
<accession>A0A2I0VJP6</accession>
<reference evidence="6 7" key="1">
    <citation type="journal article" date="2016" name="Sci. Rep.">
        <title>The Dendrobium catenatum Lindl. genome sequence provides insights into polysaccharide synthase, floral development and adaptive evolution.</title>
        <authorList>
            <person name="Zhang G.Q."/>
            <person name="Xu Q."/>
            <person name="Bian C."/>
            <person name="Tsai W.C."/>
            <person name="Yeh C.M."/>
            <person name="Liu K.W."/>
            <person name="Yoshida K."/>
            <person name="Zhang L.S."/>
            <person name="Chang S.B."/>
            <person name="Chen F."/>
            <person name="Shi Y."/>
            <person name="Su Y.Y."/>
            <person name="Zhang Y.Q."/>
            <person name="Chen L.J."/>
            <person name="Yin Y."/>
            <person name="Lin M."/>
            <person name="Huang H."/>
            <person name="Deng H."/>
            <person name="Wang Z.W."/>
            <person name="Zhu S.L."/>
            <person name="Zhao X."/>
            <person name="Deng C."/>
            <person name="Niu S.C."/>
            <person name="Huang J."/>
            <person name="Wang M."/>
            <person name="Liu G.H."/>
            <person name="Yang H.J."/>
            <person name="Xiao X.J."/>
            <person name="Hsiao Y.Y."/>
            <person name="Wu W.L."/>
            <person name="Chen Y.Y."/>
            <person name="Mitsuda N."/>
            <person name="Ohme-Takagi M."/>
            <person name="Luo Y.B."/>
            <person name="Van de Peer Y."/>
            <person name="Liu Z.J."/>
        </authorList>
    </citation>
    <scope>NUCLEOTIDE SEQUENCE [LARGE SCALE GENOMIC DNA]</scope>
    <source>
        <tissue evidence="6">The whole plant</tissue>
    </source>
</reference>
<name>A0A2I0VJP6_9ASPA</name>